<evidence type="ECO:0000256" key="1">
    <source>
        <dbReference type="SAM" id="MobiDB-lite"/>
    </source>
</evidence>
<feature type="compositionally biased region" description="Polar residues" evidence="1">
    <location>
        <begin position="372"/>
        <end position="383"/>
    </location>
</feature>
<feature type="region of interest" description="Disordered" evidence="1">
    <location>
        <begin position="333"/>
        <end position="391"/>
    </location>
</feature>
<feature type="compositionally biased region" description="Basic and acidic residues" evidence="1">
    <location>
        <begin position="489"/>
        <end position="499"/>
    </location>
</feature>
<accession>A0A2X0NV06</accession>
<organism evidence="2 3">
    <name type="scientific">Microbotryum silenes-dioicae</name>
    <dbReference type="NCBI Taxonomy" id="796604"/>
    <lineage>
        <taxon>Eukaryota</taxon>
        <taxon>Fungi</taxon>
        <taxon>Dikarya</taxon>
        <taxon>Basidiomycota</taxon>
        <taxon>Pucciniomycotina</taxon>
        <taxon>Microbotryomycetes</taxon>
        <taxon>Microbotryales</taxon>
        <taxon>Microbotryaceae</taxon>
        <taxon>Microbotryum</taxon>
    </lineage>
</organism>
<evidence type="ECO:0000313" key="2">
    <source>
        <dbReference type="EMBL" id="SGY16159.1"/>
    </source>
</evidence>
<protein>
    <submittedName>
        <fullName evidence="2">BQ5605_C012g06780 protein</fullName>
    </submittedName>
</protein>
<gene>
    <name evidence="2" type="primary">BQ5605_C012g06780</name>
    <name evidence="2" type="ORF">BQ5605_C012G06780</name>
</gene>
<proteinExistence type="predicted"/>
<sequence length="569" mass="62206">MPDPPGPPPHPPNAPWAGDVLRDGSLNTETRETVTGGTVNPPAWSVVATQARADLEKAFQNACRVLQIIPSSKLTRRLMVLVHNPSTPASQAPALARAANRLVRNDATPASNSIRVIMDTPSPPVWAVQTAIRKHFGMAETPFMFARPEGTVLEPEVEKFFSKCVKLNFVVTKATKRFPISRHMYELVFKSDQACLEAAAAGPFRYHGKEMFTAIPASVLHKSLDDAVTASLGRAGRTQGYTLMQLQRGLTTDSTNPMAMTKDGYHCAYLRLPADLFQGSAETQKAALNAALPHKIAILGTKFGLRHEFETHYCGLCDRAGHKWGTCRKPALTSVSGPSTPNPGARTSTSTPTPTGGFRVAGKNGKHGGPTPLTSRASGTNMIQLGPRTNPATDLARANNTDEDNNIYSASDTDNSAGARCEPGFDLDFDLDIEPGFDFDFVYDAALTLADGYGINTIFAFDLDLDIEPNFDFDFVFAFVRWHMGNKSNRDLHESETPRDSLFNLGTRQPTCHPGGIRHDPQFLGGRRSWGRQFRGFQVLEPKAKAQDMFSTRAEDDSKDSLRKKRSAE</sequence>
<dbReference type="Proteomes" id="UP000249464">
    <property type="component" value="Unassembled WGS sequence"/>
</dbReference>
<feature type="compositionally biased region" description="Basic and acidic residues" evidence="1">
    <location>
        <begin position="553"/>
        <end position="569"/>
    </location>
</feature>
<dbReference type="EMBL" id="FQNC01000014">
    <property type="protein sequence ID" value="SGY16159.1"/>
    <property type="molecule type" value="Genomic_DNA"/>
</dbReference>
<feature type="compositionally biased region" description="Low complexity" evidence="1">
    <location>
        <begin position="347"/>
        <end position="357"/>
    </location>
</feature>
<evidence type="ECO:0000313" key="3">
    <source>
        <dbReference type="Proteomes" id="UP000249464"/>
    </source>
</evidence>
<feature type="region of interest" description="Disordered" evidence="1">
    <location>
        <begin position="545"/>
        <end position="569"/>
    </location>
</feature>
<name>A0A2X0NV06_9BASI</name>
<keyword evidence="3" id="KW-1185">Reference proteome</keyword>
<dbReference type="AlphaFoldDB" id="A0A2X0NV06"/>
<feature type="region of interest" description="Disordered" evidence="1">
    <location>
        <begin position="489"/>
        <end position="523"/>
    </location>
</feature>
<reference evidence="2 3" key="1">
    <citation type="submission" date="2016-11" db="EMBL/GenBank/DDBJ databases">
        <authorList>
            <person name="Jaros S."/>
            <person name="Januszkiewicz K."/>
            <person name="Wedrychowicz H."/>
        </authorList>
    </citation>
    <scope>NUCLEOTIDE SEQUENCE [LARGE SCALE GENOMIC DNA]</scope>
</reference>